<comment type="caution">
    <text evidence="2">The sequence shown here is derived from an EMBL/GenBank/DDBJ whole genome shotgun (WGS) entry which is preliminary data.</text>
</comment>
<proteinExistence type="predicted"/>
<evidence type="ECO:0000313" key="2">
    <source>
        <dbReference type="EMBL" id="CAI2364872.1"/>
    </source>
</evidence>
<keyword evidence="3" id="KW-1185">Reference proteome</keyword>
<dbReference type="Proteomes" id="UP001295684">
    <property type="component" value="Unassembled WGS sequence"/>
</dbReference>
<gene>
    <name evidence="2" type="ORF">ECRASSUSDP1_LOCUS6222</name>
</gene>
<accession>A0AAD1U9K4</accession>
<sequence>MSALYRNGTQQTRKNKYAGNKRKLSTDGNTGSIIKRVKNNDDQNIANQNIFTEEALGNLKIYNELKTQYEEEGVNQQTHQFLSRISRKKILDDEKLNKVPLMQHLSNAAKAMMLSEFEIAAWATWLDKIDLLVPNEYTPEDYILFTSFYIKMSLNEEEFLNGMFQSYFNCYIRGFIEKFNKWLKTNKNLFQFNPIEVNKKFKELNRPFNPQKESDFIDYNHCVDDILQISPPYNYCGDKNQKAKSKPFEGGMASSQKFDNTLLSASQKSVVPTKKKILTIPADASQHLINWNPTINDDEINHIGPMTRLSKKKSSVLSIKDVNPSIIKPMDDELLKKPSNNISQFDISQQLSNLYNLDNNDEGNDNFDLQLAKVLDSNNAPTKIHRSIARRPPVAASNKPFSGFSNYSNNNDFTSKPGSQINQEGSNLFKNISSFNLVKIPMNDIFDVDDEAMKNLPEIPNISSRGNSYQNLLKNDSTPTLFKRGSSVIDQRMFKKN</sequence>
<protein>
    <submittedName>
        <fullName evidence="2">Uncharacterized protein</fullName>
    </submittedName>
</protein>
<dbReference type="EMBL" id="CAMPGE010006027">
    <property type="protein sequence ID" value="CAI2364872.1"/>
    <property type="molecule type" value="Genomic_DNA"/>
</dbReference>
<evidence type="ECO:0000313" key="3">
    <source>
        <dbReference type="Proteomes" id="UP001295684"/>
    </source>
</evidence>
<name>A0AAD1U9K4_EUPCR</name>
<dbReference type="AlphaFoldDB" id="A0AAD1U9K4"/>
<feature type="compositionally biased region" description="Basic residues" evidence="1">
    <location>
        <begin position="13"/>
        <end position="23"/>
    </location>
</feature>
<feature type="region of interest" description="Disordered" evidence="1">
    <location>
        <begin position="1"/>
        <end position="30"/>
    </location>
</feature>
<reference evidence="2" key="1">
    <citation type="submission" date="2023-07" db="EMBL/GenBank/DDBJ databases">
        <authorList>
            <consortium name="AG Swart"/>
            <person name="Singh M."/>
            <person name="Singh A."/>
            <person name="Seah K."/>
            <person name="Emmerich C."/>
        </authorList>
    </citation>
    <scope>NUCLEOTIDE SEQUENCE</scope>
    <source>
        <strain evidence="2">DP1</strain>
    </source>
</reference>
<organism evidence="2 3">
    <name type="scientific">Euplotes crassus</name>
    <dbReference type="NCBI Taxonomy" id="5936"/>
    <lineage>
        <taxon>Eukaryota</taxon>
        <taxon>Sar</taxon>
        <taxon>Alveolata</taxon>
        <taxon>Ciliophora</taxon>
        <taxon>Intramacronucleata</taxon>
        <taxon>Spirotrichea</taxon>
        <taxon>Hypotrichia</taxon>
        <taxon>Euplotida</taxon>
        <taxon>Euplotidae</taxon>
        <taxon>Moneuplotes</taxon>
    </lineage>
</organism>
<evidence type="ECO:0000256" key="1">
    <source>
        <dbReference type="SAM" id="MobiDB-lite"/>
    </source>
</evidence>